<dbReference type="EMBL" id="JBFOLK010000003">
    <property type="protein sequence ID" value="KAL2525460.1"/>
    <property type="molecule type" value="Genomic_DNA"/>
</dbReference>
<feature type="compositionally biased region" description="Polar residues" evidence="1">
    <location>
        <begin position="17"/>
        <end position="29"/>
    </location>
</feature>
<dbReference type="AlphaFoldDB" id="A0ABD1UKF3"/>
<evidence type="ECO:0000256" key="1">
    <source>
        <dbReference type="SAM" id="MobiDB-lite"/>
    </source>
</evidence>
<accession>A0ABD1UKF3</accession>
<dbReference type="Proteomes" id="UP001604336">
    <property type="component" value="Unassembled WGS sequence"/>
</dbReference>
<feature type="compositionally biased region" description="Acidic residues" evidence="1">
    <location>
        <begin position="54"/>
        <end position="63"/>
    </location>
</feature>
<proteinExistence type="predicted"/>
<evidence type="ECO:0000313" key="3">
    <source>
        <dbReference type="Proteomes" id="UP001604336"/>
    </source>
</evidence>
<feature type="region of interest" description="Disordered" evidence="1">
    <location>
        <begin position="1"/>
        <end position="63"/>
    </location>
</feature>
<organism evidence="2 3">
    <name type="scientific">Abeliophyllum distichum</name>
    <dbReference type="NCBI Taxonomy" id="126358"/>
    <lineage>
        <taxon>Eukaryota</taxon>
        <taxon>Viridiplantae</taxon>
        <taxon>Streptophyta</taxon>
        <taxon>Embryophyta</taxon>
        <taxon>Tracheophyta</taxon>
        <taxon>Spermatophyta</taxon>
        <taxon>Magnoliopsida</taxon>
        <taxon>eudicotyledons</taxon>
        <taxon>Gunneridae</taxon>
        <taxon>Pentapetalae</taxon>
        <taxon>asterids</taxon>
        <taxon>lamiids</taxon>
        <taxon>Lamiales</taxon>
        <taxon>Oleaceae</taxon>
        <taxon>Forsythieae</taxon>
        <taxon>Abeliophyllum</taxon>
    </lineage>
</organism>
<sequence>MDTTQLDATEAAEPLPSSLSDTYQTQSNRNNEEDRNKPIGDTSEKISYNHEELEPANDNDETTCSEIRNEPQISSEVQHHMITRGKGGIFKPKVYSSKFIEYNSEPKNVAEAMMNKYWSKAIMEEYDALMKNRT</sequence>
<comment type="caution">
    <text evidence="2">The sequence shown here is derived from an EMBL/GenBank/DDBJ whole genome shotgun (WGS) entry which is preliminary data.</text>
</comment>
<reference evidence="3" key="1">
    <citation type="submission" date="2024-07" db="EMBL/GenBank/DDBJ databases">
        <title>Two chromosome-level genome assemblies of Korean endemic species Abeliophyllum distichum and Forsythia ovata (Oleaceae).</title>
        <authorList>
            <person name="Jang H."/>
        </authorList>
    </citation>
    <scope>NUCLEOTIDE SEQUENCE [LARGE SCALE GENOMIC DNA]</scope>
</reference>
<name>A0ABD1UKF3_9LAMI</name>
<protein>
    <submittedName>
        <fullName evidence="2">Retrovirus-related Pol polyprotein from transposon TNT 1-94</fullName>
    </submittedName>
</protein>
<keyword evidence="3" id="KW-1185">Reference proteome</keyword>
<feature type="compositionally biased region" description="Basic and acidic residues" evidence="1">
    <location>
        <begin position="30"/>
        <end position="53"/>
    </location>
</feature>
<gene>
    <name evidence="2" type="ORF">Adt_10514</name>
</gene>
<evidence type="ECO:0000313" key="2">
    <source>
        <dbReference type="EMBL" id="KAL2525460.1"/>
    </source>
</evidence>